<dbReference type="GO" id="GO:0003841">
    <property type="term" value="F:1-acylglycerol-3-phosphate O-acyltransferase activity"/>
    <property type="evidence" value="ECO:0007669"/>
    <property type="project" value="TreeGrafter"/>
</dbReference>
<dbReference type="InterPro" id="IPR002123">
    <property type="entry name" value="Plipid/glycerol_acylTrfase"/>
</dbReference>
<protein>
    <submittedName>
        <fullName evidence="5">1-acyl-sn-glycerol-3-phosphate acyltransferase</fullName>
    </submittedName>
</protein>
<dbReference type="EMBL" id="JACXWD010000009">
    <property type="protein sequence ID" value="MBD3867396.1"/>
    <property type="molecule type" value="Genomic_DNA"/>
</dbReference>
<dbReference type="PANTHER" id="PTHR10434:SF11">
    <property type="entry name" value="1-ACYL-SN-GLYCEROL-3-PHOSPHATE ACYLTRANSFERASE"/>
    <property type="match status" value="1"/>
</dbReference>
<dbReference type="CDD" id="cd07989">
    <property type="entry name" value="LPLAT_AGPAT-like"/>
    <property type="match status" value="1"/>
</dbReference>
<comment type="pathway">
    <text evidence="1">Lipid metabolism.</text>
</comment>
<comment type="caution">
    <text evidence="5">The sequence shown here is derived from an EMBL/GenBank/DDBJ whole genome shotgun (WGS) entry which is preliminary data.</text>
</comment>
<accession>A0A8J7C2B9</accession>
<dbReference type="Proteomes" id="UP000648239">
    <property type="component" value="Unassembled WGS sequence"/>
</dbReference>
<dbReference type="SMART" id="SM00563">
    <property type="entry name" value="PlsC"/>
    <property type="match status" value="1"/>
</dbReference>
<dbReference type="PANTHER" id="PTHR10434">
    <property type="entry name" value="1-ACYL-SN-GLYCEROL-3-PHOSPHATE ACYLTRANSFERASE"/>
    <property type="match status" value="1"/>
</dbReference>
<gene>
    <name evidence="5" type="ORF">IFK94_04640</name>
</gene>
<dbReference type="SUPFAM" id="SSF69593">
    <property type="entry name" value="Glycerol-3-phosphate (1)-acyltransferase"/>
    <property type="match status" value="1"/>
</dbReference>
<dbReference type="GO" id="GO:0006654">
    <property type="term" value="P:phosphatidic acid biosynthetic process"/>
    <property type="evidence" value="ECO:0007669"/>
    <property type="project" value="TreeGrafter"/>
</dbReference>
<reference evidence="5 6" key="1">
    <citation type="submission" date="2020-08" db="EMBL/GenBank/DDBJ databases">
        <title>Acidobacteriota in marine sediments use diverse sulfur dissimilation pathways.</title>
        <authorList>
            <person name="Wasmund K."/>
        </authorList>
    </citation>
    <scope>NUCLEOTIDE SEQUENCE [LARGE SCALE GENOMIC DNA]</scope>
    <source>
        <strain evidence="5">MAG AM4</strain>
    </source>
</reference>
<dbReference type="Pfam" id="PF01553">
    <property type="entry name" value="Acyltransferase"/>
    <property type="match status" value="1"/>
</dbReference>
<sequence length="210" mass="24024">MWLNRLTTNLEPLFGLFWDFRLEIEGGDIPQNTPLILAPNHASFLDPWFLGWMFPRPMHHLINRTWYERSLLWNWFFRANGNVPIVPNDPEATLNAVRTVLDRNQLICIFPEGKLSADGKLHSFRTGIGWFAAVTDVPVIPIGIVGAYESLPKHKKFPKRGTITIRVGKPMRFPNPGPDPNRRETIAFVREVRDEVARLTGQTESDADPS</sequence>
<evidence type="ECO:0000259" key="4">
    <source>
        <dbReference type="SMART" id="SM00563"/>
    </source>
</evidence>
<evidence type="ECO:0000256" key="1">
    <source>
        <dbReference type="ARBA" id="ARBA00005189"/>
    </source>
</evidence>
<evidence type="ECO:0000313" key="6">
    <source>
        <dbReference type="Proteomes" id="UP000648239"/>
    </source>
</evidence>
<proteinExistence type="predicted"/>
<feature type="domain" description="Phospholipid/glycerol acyltransferase" evidence="4">
    <location>
        <begin position="35"/>
        <end position="147"/>
    </location>
</feature>
<evidence type="ECO:0000313" key="5">
    <source>
        <dbReference type="EMBL" id="MBD3867396.1"/>
    </source>
</evidence>
<keyword evidence="3 5" id="KW-0012">Acyltransferase</keyword>
<name>A0A8J7C2B9_9BACT</name>
<keyword evidence="2" id="KW-0808">Transferase</keyword>
<dbReference type="AlphaFoldDB" id="A0A8J7C2B9"/>
<organism evidence="5 6">
    <name type="scientific">Candidatus Polarisedimenticola svalbardensis</name>
    <dbReference type="NCBI Taxonomy" id="2886004"/>
    <lineage>
        <taxon>Bacteria</taxon>
        <taxon>Pseudomonadati</taxon>
        <taxon>Acidobacteriota</taxon>
        <taxon>Candidatus Polarisedimenticolia</taxon>
        <taxon>Candidatus Polarisedimenticolales</taxon>
        <taxon>Candidatus Polarisedimenticolaceae</taxon>
        <taxon>Candidatus Polarisedimenticola</taxon>
    </lineage>
</organism>
<evidence type="ECO:0000256" key="3">
    <source>
        <dbReference type="ARBA" id="ARBA00023315"/>
    </source>
</evidence>
<evidence type="ECO:0000256" key="2">
    <source>
        <dbReference type="ARBA" id="ARBA00022679"/>
    </source>
</evidence>